<evidence type="ECO:0000256" key="7">
    <source>
        <dbReference type="ARBA" id="ARBA00023002"/>
    </source>
</evidence>
<name>A3MW39_PYRCJ</name>
<evidence type="ECO:0000256" key="3">
    <source>
        <dbReference type="ARBA" id="ARBA00022475"/>
    </source>
</evidence>
<feature type="transmembrane region" description="Helical" evidence="9">
    <location>
        <begin position="147"/>
        <end position="167"/>
    </location>
</feature>
<evidence type="ECO:0000256" key="5">
    <source>
        <dbReference type="ARBA" id="ARBA00022982"/>
    </source>
</evidence>
<dbReference type="KEGG" id="pcl:Pcal_1436"/>
<dbReference type="GeneID" id="4908268"/>
<dbReference type="Proteomes" id="UP000001431">
    <property type="component" value="Chromosome"/>
</dbReference>
<dbReference type="GO" id="GO:0020037">
    <property type="term" value="F:heme binding"/>
    <property type="evidence" value="ECO:0007669"/>
    <property type="project" value="TreeGrafter"/>
</dbReference>
<reference evidence="11" key="1">
    <citation type="submission" date="2007-02" db="EMBL/GenBank/DDBJ databases">
        <title>Complete sequence of Pyrobaculum calidifontis JCM 11548.</title>
        <authorList>
            <consortium name="US DOE Joint Genome Institute"/>
            <person name="Copeland A."/>
            <person name="Lucas S."/>
            <person name="Lapidus A."/>
            <person name="Barry K."/>
            <person name="Glavina del Rio T."/>
            <person name="Dalin E."/>
            <person name="Tice H."/>
            <person name="Pitluck S."/>
            <person name="Chain P."/>
            <person name="Malfatti S."/>
            <person name="Shin M."/>
            <person name="Vergez L."/>
            <person name="Schmutz J."/>
            <person name="Larimer F."/>
            <person name="Land M."/>
            <person name="Hauser L."/>
            <person name="Kyrpides N."/>
            <person name="Mikhailova N."/>
            <person name="Cozen A.E."/>
            <person name="Fitz-Gibbon S.T."/>
            <person name="House C.H."/>
            <person name="Saltikov C."/>
            <person name="Lowe T.M."/>
            <person name="Richardson P."/>
        </authorList>
    </citation>
    <scope>NUCLEOTIDE SEQUENCE [LARGE SCALE GENOMIC DNA]</scope>
    <source>
        <strain evidence="11">JCM 11548</strain>
    </source>
</reference>
<dbReference type="InterPro" id="IPR036197">
    <property type="entry name" value="NarG-like_sf"/>
</dbReference>
<feature type="transmembrane region" description="Helical" evidence="9">
    <location>
        <begin position="204"/>
        <end position="222"/>
    </location>
</feature>
<dbReference type="GO" id="GO:0005886">
    <property type="term" value="C:plasma membrane"/>
    <property type="evidence" value="ECO:0007669"/>
    <property type="project" value="UniProtKB-SubCell"/>
</dbReference>
<feature type="transmembrane region" description="Helical" evidence="9">
    <location>
        <begin position="81"/>
        <end position="99"/>
    </location>
</feature>
<evidence type="ECO:0000256" key="9">
    <source>
        <dbReference type="SAM" id="Phobius"/>
    </source>
</evidence>
<dbReference type="OrthoDB" id="27932at2157"/>
<evidence type="ECO:0000256" key="1">
    <source>
        <dbReference type="ARBA" id="ARBA00004651"/>
    </source>
</evidence>
<comment type="subcellular location">
    <subcellularLocation>
        <location evidence="1">Cell membrane</location>
        <topology evidence="1">Multi-pass membrane protein</topology>
    </subcellularLocation>
</comment>
<dbReference type="SUPFAM" id="SSF103501">
    <property type="entry name" value="Respiratory nitrate reductase 1 gamma chain"/>
    <property type="match status" value="1"/>
</dbReference>
<dbReference type="Gene3D" id="1.20.950.20">
    <property type="entry name" value="Transmembrane di-heme cytochromes, Chain C"/>
    <property type="match status" value="1"/>
</dbReference>
<dbReference type="Pfam" id="PF02665">
    <property type="entry name" value="Nitrate_red_gam"/>
    <property type="match status" value="1"/>
</dbReference>
<dbReference type="STRING" id="410359.Pcal_1436"/>
<keyword evidence="12" id="KW-1185">Reference proteome</keyword>
<evidence type="ECO:0000313" key="12">
    <source>
        <dbReference type="Proteomes" id="UP000001431"/>
    </source>
</evidence>
<dbReference type="AlphaFoldDB" id="A3MW39"/>
<protein>
    <submittedName>
        <fullName evidence="11">Respiratory nitrate reductase gamma subunit</fullName>
    </submittedName>
</protein>
<keyword evidence="4 9" id="KW-0812">Transmembrane</keyword>
<dbReference type="GO" id="GO:0008940">
    <property type="term" value="F:nitrate reductase activity"/>
    <property type="evidence" value="ECO:0007669"/>
    <property type="project" value="TreeGrafter"/>
</dbReference>
<keyword evidence="5" id="KW-0249">Electron transport</keyword>
<dbReference type="EMBL" id="CP000561">
    <property type="protein sequence ID" value="ABO08856.1"/>
    <property type="molecule type" value="Genomic_DNA"/>
</dbReference>
<keyword evidence="6 9" id="KW-1133">Transmembrane helix</keyword>
<dbReference type="HOGENOM" id="CLU_1109554_0_0_2"/>
<keyword evidence="8 9" id="KW-0472">Membrane</keyword>
<dbReference type="PANTHER" id="PTHR30598">
    <property type="entry name" value="NITRATE REDUCTASE PRIVATE CHAPERONE, REDOX ENZYME MATURATION PROTEIN REMP FAMILY"/>
    <property type="match status" value="1"/>
</dbReference>
<keyword evidence="2" id="KW-0813">Transport</keyword>
<evidence type="ECO:0000313" key="11">
    <source>
        <dbReference type="EMBL" id="ABO08856.1"/>
    </source>
</evidence>
<evidence type="ECO:0000259" key="10">
    <source>
        <dbReference type="Pfam" id="PF02665"/>
    </source>
</evidence>
<evidence type="ECO:0000256" key="2">
    <source>
        <dbReference type="ARBA" id="ARBA00022448"/>
    </source>
</evidence>
<feature type="domain" description="NarG-like" evidence="10">
    <location>
        <begin position="72"/>
        <end position="231"/>
    </location>
</feature>
<keyword evidence="3" id="KW-1003">Cell membrane</keyword>
<dbReference type="InterPro" id="IPR023234">
    <property type="entry name" value="NarG-like_domain"/>
</dbReference>
<proteinExistence type="predicted"/>
<dbReference type="InterPro" id="IPR051936">
    <property type="entry name" value="Heme-iron_electron_transfer"/>
</dbReference>
<accession>A3MW39</accession>
<evidence type="ECO:0000256" key="6">
    <source>
        <dbReference type="ARBA" id="ARBA00022989"/>
    </source>
</evidence>
<sequence length="254" mass="28103">MSPLDLFVFGVAPYISLALFIAGVLYKFAGWLRAPDLTGLYSVQVLGYKWGFGDRLGEVLKRIFVLYNLGMSDRLLQVGSFLFHWGIWIALLGHLSMIVPPENFGMPKEVHKAIALYVGGAAGIAAFIGLVLLLVRRLVRPDVRKLSFLDDWFALVLLLAIVGLGNVQTLVLHPNYMETVSPWLQNVLLGNPVAGVEKMAEADVVTKVHAALAMLFIAYVPFGKMVHPFSFLAMPTLWSAPTRLYGYILTKLRG</sequence>
<keyword evidence="7" id="KW-0560">Oxidoreductase</keyword>
<dbReference type="PANTHER" id="PTHR30598:SF3">
    <property type="entry name" value="RESPIRATORY NITRATE REDUCTASE 1 GAMMA CHAIN"/>
    <property type="match status" value="1"/>
</dbReference>
<evidence type="ECO:0000256" key="8">
    <source>
        <dbReference type="ARBA" id="ARBA00023136"/>
    </source>
</evidence>
<organism evidence="11 12">
    <name type="scientific">Pyrobaculum calidifontis (strain DSM 21063 / JCM 11548 / VA1)</name>
    <dbReference type="NCBI Taxonomy" id="410359"/>
    <lineage>
        <taxon>Archaea</taxon>
        <taxon>Thermoproteota</taxon>
        <taxon>Thermoprotei</taxon>
        <taxon>Thermoproteales</taxon>
        <taxon>Thermoproteaceae</taxon>
        <taxon>Pyrobaculum</taxon>
    </lineage>
</organism>
<feature type="transmembrane region" description="Helical" evidence="9">
    <location>
        <begin position="6"/>
        <end position="26"/>
    </location>
</feature>
<dbReference type="GO" id="GO:0009055">
    <property type="term" value="F:electron transfer activity"/>
    <property type="evidence" value="ECO:0007669"/>
    <property type="project" value="TreeGrafter"/>
</dbReference>
<feature type="transmembrane region" description="Helical" evidence="9">
    <location>
        <begin position="114"/>
        <end position="135"/>
    </location>
</feature>
<dbReference type="GO" id="GO:0019645">
    <property type="term" value="P:anaerobic electron transport chain"/>
    <property type="evidence" value="ECO:0007669"/>
    <property type="project" value="TreeGrafter"/>
</dbReference>
<gene>
    <name evidence="11" type="ordered locus">Pcal_1436</name>
</gene>
<evidence type="ECO:0000256" key="4">
    <source>
        <dbReference type="ARBA" id="ARBA00022692"/>
    </source>
</evidence>
<dbReference type="eggNOG" id="arCOG02194">
    <property type="taxonomic scope" value="Archaea"/>
</dbReference>
<dbReference type="RefSeq" id="WP_011850114.1">
    <property type="nucleotide sequence ID" value="NC_009073.1"/>
</dbReference>